<proteinExistence type="predicted"/>
<gene>
    <name evidence="2" type="ORF">PBS001_LOCUS1989</name>
</gene>
<keyword evidence="1" id="KW-0732">Signal</keyword>
<dbReference type="Proteomes" id="UP001158986">
    <property type="component" value="Unassembled WGS sequence"/>
</dbReference>
<evidence type="ECO:0000313" key="3">
    <source>
        <dbReference type="Proteomes" id="UP001158986"/>
    </source>
</evidence>
<keyword evidence="3" id="KW-1185">Reference proteome</keyword>
<evidence type="ECO:0008006" key="4">
    <source>
        <dbReference type="Google" id="ProtNLM"/>
    </source>
</evidence>
<evidence type="ECO:0000313" key="2">
    <source>
        <dbReference type="EMBL" id="CAH0515275.1"/>
    </source>
</evidence>
<organism evidence="2 3">
    <name type="scientific">Peronospora belbahrii</name>
    <dbReference type="NCBI Taxonomy" id="622444"/>
    <lineage>
        <taxon>Eukaryota</taxon>
        <taxon>Sar</taxon>
        <taxon>Stramenopiles</taxon>
        <taxon>Oomycota</taxon>
        <taxon>Peronosporomycetes</taxon>
        <taxon>Peronosporales</taxon>
        <taxon>Peronosporaceae</taxon>
        <taxon>Peronospora</taxon>
    </lineage>
</organism>
<evidence type="ECO:0000256" key="1">
    <source>
        <dbReference type="SAM" id="SignalP"/>
    </source>
</evidence>
<sequence>MPFTGTAQFFHAKVCLVVLILGFCSVGTAAKSDHDDVMTGKLNSPHDSVAVKRHLKSSVAVATGSPINIVEERVTASLISDAESPIVKIAENSIPSLKRKFEPEEVTFKNMAKYYEHSSPMAAHNVWPDSVQ</sequence>
<feature type="signal peptide" evidence="1">
    <location>
        <begin position="1"/>
        <end position="30"/>
    </location>
</feature>
<feature type="chain" id="PRO_5045783675" description="RxLR effector protein" evidence="1">
    <location>
        <begin position="31"/>
        <end position="132"/>
    </location>
</feature>
<reference evidence="2 3" key="1">
    <citation type="submission" date="2021-11" db="EMBL/GenBank/DDBJ databases">
        <authorList>
            <person name="Islam A."/>
            <person name="Islam S."/>
            <person name="Flora M.S."/>
            <person name="Rahman M."/>
            <person name="Ziaur R.M."/>
            <person name="Epstein J.H."/>
            <person name="Hassan M."/>
            <person name="Klassen M."/>
            <person name="Woodard K."/>
            <person name="Webb A."/>
            <person name="Webby R.J."/>
            <person name="El Zowalaty M.E."/>
        </authorList>
    </citation>
    <scope>NUCLEOTIDE SEQUENCE [LARGE SCALE GENOMIC DNA]</scope>
    <source>
        <strain evidence="2">Pbs1</strain>
    </source>
</reference>
<dbReference type="EMBL" id="CAKLCB010000104">
    <property type="protein sequence ID" value="CAH0515275.1"/>
    <property type="molecule type" value="Genomic_DNA"/>
</dbReference>
<comment type="caution">
    <text evidence="2">The sequence shown here is derived from an EMBL/GenBank/DDBJ whole genome shotgun (WGS) entry which is preliminary data.</text>
</comment>
<name>A0ABN8CR25_9STRA</name>
<protein>
    <recommendedName>
        <fullName evidence="4">RxLR effector protein</fullName>
    </recommendedName>
</protein>
<accession>A0ABN8CR25</accession>